<evidence type="ECO:0000313" key="1">
    <source>
        <dbReference type="EMBL" id="NEB92872.1"/>
    </source>
</evidence>
<dbReference type="AlphaFoldDB" id="A0A7K3QSK8"/>
<accession>A0A7K3QSK8</accession>
<organism evidence="1 2">
    <name type="scientific">Streptomyces bauhiniae</name>
    <dbReference type="NCBI Taxonomy" id="2340725"/>
    <lineage>
        <taxon>Bacteria</taxon>
        <taxon>Bacillati</taxon>
        <taxon>Actinomycetota</taxon>
        <taxon>Actinomycetes</taxon>
        <taxon>Kitasatosporales</taxon>
        <taxon>Streptomycetaceae</taxon>
        <taxon>Streptomyces</taxon>
    </lineage>
</organism>
<protein>
    <submittedName>
        <fullName evidence="1">Uncharacterized protein</fullName>
    </submittedName>
</protein>
<sequence>VRPDPQPAAGGCITTPGLLTGLAGHGLGLLRLGFADLVPSALLLRTPDPEPVPPRLRAAAAHGCAPRPAGPRTT</sequence>
<gene>
    <name evidence="1" type="ORF">G3I21_14425</name>
</gene>
<dbReference type="RefSeq" id="WP_164188772.1">
    <property type="nucleotide sequence ID" value="NZ_JAAGMR010000177.1"/>
</dbReference>
<name>A0A7K3QSK8_9ACTN</name>
<dbReference type="EMBL" id="JAAGMR010000177">
    <property type="protein sequence ID" value="NEB92872.1"/>
    <property type="molecule type" value="Genomic_DNA"/>
</dbReference>
<proteinExistence type="predicted"/>
<feature type="non-terminal residue" evidence="1">
    <location>
        <position position="1"/>
    </location>
</feature>
<evidence type="ECO:0000313" key="2">
    <source>
        <dbReference type="Proteomes" id="UP000470520"/>
    </source>
</evidence>
<dbReference type="Proteomes" id="UP000470520">
    <property type="component" value="Unassembled WGS sequence"/>
</dbReference>
<comment type="caution">
    <text evidence="1">The sequence shown here is derived from an EMBL/GenBank/DDBJ whole genome shotgun (WGS) entry which is preliminary data.</text>
</comment>
<reference evidence="1 2" key="1">
    <citation type="submission" date="2020-01" db="EMBL/GenBank/DDBJ databases">
        <title>Insect and environment-associated Actinomycetes.</title>
        <authorList>
            <person name="Currrie C."/>
            <person name="Chevrette M."/>
            <person name="Carlson C."/>
            <person name="Stubbendieck R."/>
            <person name="Wendt-Pienkowski E."/>
        </authorList>
    </citation>
    <scope>NUCLEOTIDE SEQUENCE [LARGE SCALE GENOMIC DNA]</scope>
    <source>
        <strain evidence="1 2">SID7754</strain>
    </source>
</reference>